<comment type="caution">
    <text evidence="1">The sequence shown here is derived from an EMBL/GenBank/DDBJ whole genome shotgun (WGS) entry which is preliminary data.</text>
</comment>
<reference evidence="1" key="1">
    <citation type="submission" date="2021-01" db="EMBL/GenBank/DDBJ databases">
        <title>Whole genome shotgun sequence of Virgisporangium aliadipatigenens NBRC 105644.</title>
        <authorList>
            <person name="Komaki H."/>
            <person name="Tamura T."/>
        </authorList>
    </citation>
    <scope>NUCLEOTIDE SEQUENCE</scope>
    <source>
        <strain evidence="1">NBRC 105644</strain>
    </source>
</reference>
<dbReference type="AlphaFoldDB" id="A0A8J3YEM3"/>
<sequence>MRDEDRVLPGPLAAAHAEDFSTDHDGYDFEPYDEFMWSVEASEWWRSWTGNPSAGPAPFRVFGQDGTGGLAAIWIREPEHPIETQPLVFLGSEGELHVIAADLGDYLWLLAGGVGPLETVEGIGPTTVAEPELTTIAQQFTGEQNRPVASVIVAAEALLPALTSLIDTTVR</sequence>
<dbReference type="Proteomes" id="UP000619260">
    <property type="component" value="Unassembled WGS sequence"/>
</dbReference>
<dbReference type="RefSeq" id="WP_203897293.1">
    <property type="nucleotide sequence ID" value="NZ_BOPF01000002.1"/>
</dbReference>
<proteinExistence type="predicted"/>
<organism evidence="1 2">
    <name type="scientific">Virgisporangium aliadipatigenens</name>
    <dbReference type="NCBI Taxonomy" id="741659"/>
    <lineage>
        <taxon>Bacteria</taxon>
        <taxon>Bacillati</taxon>
        <taxon>Actinomycetota</taxon>
        <taxon>Actinomycetes</taxon>
        <taxon>Micromonosporales</taxon>
        <taxon>Micromonosporaceae</taxon>
        <taxon>Virgisporangium</taxon>
    </lineage>
</organism>
<accession>A0A8J3YEM3</accession>
<evidence type="ECO:0000313" key="2">
    <source>
        <dbReference type="Proteomes" id="UP000619260"/>
    </source>
</evidence>
<evidence type="ECO:0008006" key="3">
    <source>
        <dbReference type="Google" id="ProtNLM"/>
    </source>
</evidence>
<gene>
    <name evidence="1" type="ORF">Val02_06250</name>
</gene>
<name>A0A8J3YEM3_9ACTN</name>
<dbReference type="EMBL" id="BOPF01000002">
    <property type="protein sequence ID" value="GIJ43739.1"/>
    <property type="molecule type" value="Genomic_DNA"/>
</dbReference>
<evidence type="ECO:0000313" key="1">
    <source>
        <dbReference type="EMBL" id="GIJ43739.1"/>
    </source>
</evidence>
<protein>
    <recommendedName>
        <fullName evidence="3">SMI1/KNR4 family protein</fullName>
    </recommendedName>
</protein>
<keyword evidence="2" id="KW-1185">Reference proteome</keyword>